<dbReference type="InterPro" id="IPR052553">
    <property type="entry name" value="CbiG_hydrolase"/>
</dbReference>
<name>A0A9E7PMY9_9EURY</name>
<dbReference type="PANTHER" id="PTHR37477">
    <property type="entry name" value="COBALT-PRECORRIN-5A HYDROLASE"/>
    <property type="match status" value="1"/>
</dbReference>
<dbReference type="Gene3D" id="3.40.50.11220">
    <property type="match status" value="1"/>
</dbReference>
<dbReference type="PANTHER" id="PTHR37477:SF1">
    <property type="entry name" value="COBALT-PRECORRIN-5A HYDROLASE"/>
    <property type="match status" value="1"/>
</dbReference>
<evidence type="ECO:0000313" key="3">
    <source>
        <dbReference type="EMBL" id="UUX92830.1"/>
    </source>
</evidence>
<feature type="domain" description="Cobalamin synthesis G N-terminal" evidence="2">
    <location>
        <begin position="34"/>
        <end position="112"/>
    </location>
</feature>
<dbReference type="EMBL" id="CP096115">
    <property type="protein sequence ID" value="UUX92830.1"/>
    <property type="molecule type" value="Genomic_DNA"/>
</dbReference>
<dbReference type="GO" id="GO:0043779">
    <property type="term" value="F:cobalt-precorrin-5A acetaldehyde-lyase activity"/>
    <property type="evidence" value="ECO:0007669"/>
    <property type="project" value="UniProtKB-EC"/>
</dbReference>
<protein>
    <submittedName>
        <fullName evidence="3">Cobalt-precorrin 5A hydrolase</fullName>
        <ecNumber evidence="3">3.7.1.12</ecNumber>
    </submittedName>
</protein>
<dbReference type="InterPro" id="IPR021744">
    <property type="entry name" value="CbiG_N"/>
</dbReference>
<dbReference type="InterPro" id="IPR036518">
    <property type="entry name" value="CobE/GbiG_C_sf"/>
</dbReference>
<dbReference type="GeneID" id="74306329"/>
<dbReference type="InterPro" id="IPR038029">
    <property type="entry name" value="GbiG_N_sf"/>
</dbReference>
<dbReference type="SUPFAM" id="SSF159664">
    <property type="entry name" value="CobE/GbiG C-terminal domain-like"/>
    <property type="match status" value="1"/>
</dbReference>
<sequence>MKKYIVISLDRFRDSAEIIAEVIGGDVTEYSRDAFREAFDRYEGIVAVMSAGIAVRNIAPLLKDKWTDPPVVVVSPDMRYAIPVTGGHHGGNEIAVMLAKIGIEPVITTATETMNRGSVEGYAKINNLEILNKDSTRKVNAEILDGDIPCYLLNEPSMAVVSPGVSVLLSNGRYIVGIGCRRGVSADEVTGAILKALDMAGIEKNDVLVYSTAVLKKDEKGLISAIRNLSGNLVFVTDEDINSENPESGSRATDKIGLKGVAEPSALALSKNKKIILKKTVFGRVTIAVIE</sequence>
<gene>
    <name evidence="3" type="primary">cbiG</name>
    <name evidence="3" type="ORF">L6E24_01500</name>
</gene>
<dbReference type="Gene3D" id="3.30.420.180">
    <property type="entry name" value="CobE/GbiG C-terminal domain"/>
    <property type="match status" value="1"/>
</dbReference>
<dbReference type="Pfam" id="PF11760">
    <property type="entry name" value="CbiG_N"/>
    <property type="match status" value="1"/>
</dbReference>
<dbReference type="AlphaFoldDB" id="A0A9E7PMY9"/>
<feature type="domain" description="CobE/GbiG C-terminal" evidence="1">
    <location>
        <begin position="175"/>
        <end position="289"/>
    </location>
</feature>
<keyword evidence="4" id="KW-1185">Reference proteome</keyword>
<reference evidence="3" key="1">
    <citation type="submission" date="2022-04" db="EMBL/GenBank/DDBJ databases">
        <title>Complete genome of Methanoplanus endosymbiosus DSM 3599.</title>
        <authorList>
            <person name="Chen S.-C."/>
            <person name="You Y.-T."/>
            <person name="Zhou Y.-Z."/>
            <person name="Lai M.-C."/>
        </authorList>
    </citation>
    <scope>NUCLEOTIDE SEQUENCE</scope>
    <source>
        <strain evidence="3">DSM 3599</strain>
    </source>
</reference>
<accession>A0A9E7PMY9</accession>
<dbReference type="Proteomes" id="UP001060368">
    <property type="component" value="Chromosome"/>
</dbReference>
<evidence type="ECO:0000259" key="1">
    <source>
        <dbReference type="Pfam" id="PF01890"/>
    </source>
</evidence>
<dbReference type="SUPFAM" id="SSF159672">
    <property type="entry name" value="CbiG N-terminal domain-like"/>
    <property type="match status" value="1"/>
</dbReference>
<proteinExistence type="predicted"/>
<dbReference type="Pfam" id="PF01890">
    <property type="entry name" value="CbiG_C"/>
    <property type="match status" value="1"/>
</dbReference>
<keyword evidence="3" id="KW-0378">Hydrolase</keyword>
<dbReference type="InterPro" id="IPR002750">
    <property type="entry name" value="CobE/GbiG_C"/>
</dbReference>
<dbReference type="GO" id="GO:0009236">
    <property type="term" value="P:cobalamin biosynthetic process"/>
    <property type="evidence" value="ECO:0007669"/>
    <property type="project" value="InterPro"/>
</dbReference>
<evidence type="ECO:0000259" key="2">
    <source>
        <dbReference type="Pfam" id="PF11760"/>
    </source>
</evidence>
<evidence type="ECO:0000313" key="4">
    <source>
        <dbReference type="Proteomes" id="UP001060368"/>
    </source>
</evidence>
<dbReference type="KEGG" id="mend:L6E24_01500"/>
<dbReference type="NCBIfam" id="NF004465">
    <property type="entry name" value="PRK05788.1-3"/>
    <property type="match status" value="1"/>
</dbReference>
<dbReference type="RefSeq" id="WP_257742974.1">
    <property type="nucleotide sequence ID" value="NZ_CP096115.1"/>
</dbReference>
<dbReference type="EC" id="3.7.1.12" evidence="3"/>
<organism evidence="3 4">
    <name type="scientific">Methanoplanus endosymbiosus</name>
    <dbReference type="NCBI Taxonomy" id="33865"/>
    <lineage>
        <taxon>Archaea</taxon>
        <taxon>Methanobacteriati</taxon>
        <taxon>Methanobacteriota</taxon>
        <taxon>Stenosarchaea group</taxon>
        <taxon>Methanomicrobia</taxon>
        <taxon>Methanomicrobiales</taxon>
        <taxon>Methanomicrobiaceae</taxon>
        <taxon>Methanoplanus</taxon>
    </lineage>
</organism>